<dbReference type="EMBL" id="JAPFFJ010000009">
    <property type="protein sequence ID" value="KAJ6418955.1"/>
    <property type="molecule type" value="Genomic_DNA"/>
</dbReference>
<comment type="caution">
    <text evidence="1">The sequence shown here is derived from an EMBL/GenBank/DDBJ whole genome shotgun (WGS) entry which is preliminary data.</text>
</comment>
<accession>A0AAD6K8Q5</accession>
<reference evidence="1 2" key="1">
    <citation type="journal article" date="2023" name="Int. J. Mol. Sci.">
        <title>De Novo Assembly and Annotation of 11 Diverse Shrub Willow (Salix) Genomes Reveals Novel Gene Organization in Sex-Linked Regions.</title>
        <authorList>
            <person name="Hyden B."/>
            <person name="Feng K."/>
            <person name="Yates T.B."/>
            <person name="Jawdy S."/>
            <person name="Cereghino C."/>
            <person name="Smart L.B."/>
            <person name="Muchero W."/>
        </authorList>
    </citation>
    <scope>NUCLEOTIDE SEQUENCE [LARGE SCALE GENOMIC DNA]</scope>
    <source>
        <tissue evidence="1">Shoot tip</tissue>
    </source>
</reference>
<organism evidence="1 2">
    <name type="scientific">Salix udensis</name>
    <dbReference type="NCBI Taxonomy" id="889485"/>
    <lineage>
        <taxon>Eukaryota</taxon>
        <taxon>Viridiplantae</taxon>
        <taxon>Streptophyta</taxon>
        <taxon>Embryophyta</taxon>
        <taxon>Tracheophyta</taxon>
        <taxon>Spermatophyta</taxon>
        <taxon>Magnoliopsida</taxon>
        <taxon>eudicotyledons</taxon>
        <taxon>Gunneridae</taxon>
        <taxon>Pentapetalae</taxon>
        <taxon>rosids</taxon>
        <taxon>fabids</taxon>
        <taxon>Malpighiales</taxon>
        <taxon>Salicaceae</taxon>
        <taxon>Saliceae</taxon>
        <taxon>Salix</taxon>
    </lineage>
</organism>
<evidence type="ECO:0000313" key="1">
    <source>
        <dbReference type="EMBL" id="KAJ6418955.1"/>
    </source>
</evidence>
<dbReference type="AlphaFoldDB" id="A0AAD6K8Q5"/>
<evidence type="ECO:0000313" key="2">
    <source>
        <dbReference type="Proteomes" id="UP001162972"/>
    </source>
</evidence>
<sequence length="129" mass="14949">MFLTNFLISNGRRPNPYQQACSMRSRRTFTNIRAHAQPYFYTVDLIKFGRGTLQEKKMKGSDFHTAVTLSRTTSKNYRLQITVEGVIKNILRHLIPEEASFLGTFYPIRLHSLAPEPYKSLCLRRSSCC</sequence>
<name>A0AAD6K8Q5_9ROSI</name>
<proteinExistence type="predicted"/>
<protein>
    <submittedName>
        <fullName evidence="1">Uncharacterized protein</fullName>
    </submittedName>
</protein>
<gene>
    <name evidence="1" type="ORF">OIU84_029119</name>
</gene>
<keyword evidence="2" id="KW-1185">Reference proteome</keyword>
<dbReference type="Proteomes" id="UP001162972">
    <property type="component" value="Chromosome 7"/>
</dbReference>